<evidence type="ECO:0000313" key="3">
    <source>
        <dbReference type="Proteomes" id="UP000266841"/>
    </source>
</evidence>
<name>K0TAD1_THAOC</name>
<gene>
    <name evidence="2" type="ORF">THAOC_02615</name>
</gene>
<feature type="signal peptide" evidence="1">
    <location>
        <begin position="1"/>
        <end position="23"/>
    </location>
</feature>
<reference evidence="2 3" key="1">
    <citation type="journal article" date="2012" name="Genome Biol.">
        <title>Genome and low-iron response of an oceanic diatom adapted to chronic iron limitation.</title>
        <authorList>
            <person name="Lommer M."/>
            <person name="Specht M."/>
            <person name="Roy A.S."/>
            <person name="Kraemer L."/>
            <person name="Andreson R."/>
            <person name="Gutowska M.A."/>
            <person name="Wolf J."/>
            <person name="Bergner S.V."/>
            <person name="Schilhabel M.B."/>
            <person name="Klostermeier U.C."/>
            <person name="Beiko R.G."/>
            <person name="Rosenstiel P."/>
            <person name="Hippler M."/>
            <person name="Laroche J."/>
        </authorList>
    </citation>
    <scope>NUCLEOTIDE SEQUENCE [LARGE SCALE GENOMIC DNA]</scope>
    <source>
        <strain evidence="2 3">CCMP1005</strain>
    </source>
</reference>
<dbReference type="AlphaFoldDB" id="K0TAD1"/>
<dbReference type="Gene3D" id="2.170.150.20">
    <property type="entry name" value="Peptide methionine sulfoxide reductase"/>
    <property type="match status" value="1"/>
</dbReference>
<protein>
    <recommendedName>
        <fullName evidence="4">MsrB domain-containing protein</fullName>
    </recommendedName>
</protein>
<evidence type="ECO:0000256" key="1">
    <source>
        <dbReference type="SAM" id="SignalP"/>
    </source>
</evidence>
<proteinExistence type="predicted"/>
<dbReference type="OrthoDB" id="44061at2759"/>
<dbReference type="Proteomes" id="UP000266841">
    <property type="component" value="Unassembled WGS sequence"/>
</dbReference>
<evidence type="ECO:0000313" key="2">
    <source>
        <dbReference type="EMBL" id="EJK75658.1"/>
    </source>
</evidence>
<dbReference type="eggNOG" id="ENOG502RYJZ">
    <property type="taxonomic scope" value="Eukaryota"/>
</dbReference>
<organism evidence="2 3">
    <name type="scientific">Thalassiosira oceanica</name>
    <name type="common">Marine diatom</name>
    <dbReference type="NCBI Taxonomy" id="159749"/>
    <lineage>
        <taxon>Eukaryota</taxon>
        <taxon>Sar</taxon>
        <taxon>Stramenopiles</taxon>
        <taxon>Ochrophyta</taxon>
        <taxon>Bacillariophyta</taxon>
        <taxon>Coscinodiscophyceae</taxon>
        <taxon>Thalassiosirophycidae</taxon>
        <taxon>Thalassiosirales</taxon>
        <taxon>Thalassiosiraceae</taxon>
        <taxon>Thalassiosira</taxon>
    </lineage>
</organism>
<dbReference type="SUPFAM" id="SSF51316">
    <property type="entry name" value="Mss4-like"/>
    <property type="match status" value="1"/>
</dbReference>
<feature type="chain" id="PRO_5003837765" description="MsrB domain-containing protein" evidence="1">
    <location>
        <begin position="24"/>
        <end position="211"/>
    </location>
</feature>
<accession>K0TAD1</accession>
<dbReference type="EMBL" id="AGNL01002812">
    <property type="protein sequence ID" value="EJK75658.1"/>
    <property type="molecule type" value="Genomic_DNA"/>
</dbReference>
<evidence type="ECO:0008006" key="4">
    <source>
        <dbReference type="Google" id="ProtNLM"/>
    </source>
</evidence>
<sequence length="211" mass="23392">MKHSSLALLLATSLSASTSPATAFVLSKPASNSRSLVARSLFNMKKEFAAPCVMGDEEIMSKKAHGTSDVPVQKNLRWNCDYDTADRICNFNRHYAEYAGYWTSTSFVEEARKEYAEKGEITFYDSNTGKPLFVAPKGRDLDSFLKESASHGWPSFRDEEVIWDNVRCLPDGESVSLAGTHLGHNLPDRAGNRYCINLVSVAGRPAEESKE</sequence>
<keyword evidence="1" id="KW-0732">Signal</keyword>
<dbReference type="InterPro" id="IPR011057">
    <property type="entry name" value="Mss4-like_sf"/>
</dbReference>
<keyword evidence="3" id="KW-1185">Reference proteome</keyword>
<dbReference type="OMA" id="AGYWEST"/>
<comment type="caution">
    <text evidence="2">The sequence shown here is derived from an EMBL/GenBank/DDBJ whole genome shotgun (WGS) entry which is preliminary data.</text>
</comment>